<dbReference type="InterPro" id="IPR046843">
    <property type="entry name" value="LonB_AAA-LID"/>
</dbReference>
<feature type="compositionally biased region" description="Basic residues" evidence="4">
    <location>
        <begin position="790"/>
        <end position="800"/>
    </location>
</feature>
<dbReference type="Gene3D" id="3.40.50.300">
    <property type="entry name" value="P-loop containing nucleotide triphosphate hydrolases"/>
    <property type="match status" value="2"/>
</dbReference>
<feature type="active site" evidence="2">
    <location>
        <position position="655"/>
    </location>
</feature>
<keyword evidence="3" id="KW-0175">Coiled coil</keyword>
<dbReference type="Gene3D" id="1.10.8.60">
    <property type="match status" value="1"/>
</dbReference>
<dbReference type="InterPro" id="IPR014721">
    <property type="entry name" value="Ribsml_uS5_D2-typ_fold_subgr"/>
</dbReference>
<dbReference type="InterPro" id="IPR020568">
    <property type="entry name" value="Ribosomal_Su5_D2-typ_SF"/>
</dbReference>
<dbReference type="PANTHER" id="PTHR10046">
    <property type="entry name" value="ATP DEPENDENT LON PROTEASE FAMILY MEMBER"/>
    <property type="match status" value="1"/>
</dbReference>
<dbReference type="Gene3D" id="3.30.230.10">
    <property type="match status" value="1"/>
</dbReference>
<feature type="compositionally biased region" description="Polar residues" evidence="4">
    <location>
        <begin position="804"/>
        <end position="813"/>
    </location>
</feature>
<sequence length="813" mass="92690">MNLKKLNIEDLKASSDPSLFPFKTTEDYIFDNEPPHQERGVNAIEFGLNIKAEGYNIFVCGSNGTGRNTQVKKAVYEIASREKTPGDWLYVYNFAQEDEPLAITLPAGMGKTFKKDIEEMISELKIEIPKSFESEDYEKRKHVLIKEYKQKRENVLDEIEKKAFEEGFVLKQSATGVILVPRVNTKPMEPSEYEKLPDNEKEKIERKKSELHILIEQVLTEVRVMEKDVKKNIKELEKEVTLFAVRHIIDDLRAKYKEYEDIIQHLNRVQKNIISNLDSFKEEEEMPAQNFLGVKNITKENVFKRYEINLLVDNSEIKGAPIVIEPNPTYYNLLGRIEYVAQFGSMTTDFSMISAGDLHKANGGYLILQAMDLATTFMSWDALKKVIKNHQIKMEDINEQFRIISTTSLKPQPIPSDIKIVMIGPPWLYEMLYRYDEDFRKMFKIKADFSREMDKDSEKIKKYISFIKARCEEEQLRHFDRNAVAKIVEYGSRLVEDKNKLSAHFVAIADIARESNFWAGKDNAKYVHDKHVEKAIQEKIYRSNLIEEKISELINNNVLMIDVAGEKIGQINGLAVYEIGGYSFGKPSRITVSTYIGKSGVIDIERQVNMGGNIHSKGVMILSGYFGQKFAQEQPLNFTANICFEQSYDGIEGDSASSTEAYCLLSSLSGVPLKQYIAVTGSMNQHGEIQPVGGINQKIEGFYHVCKIKGLTNEQGVLIPQANVQHLMLKDEVIKAVQEGKFHIWAVSSLDEGIEILTGKTAGEKTSDGKYPKDTINFIVNEKLKDFAKKSAHPPKTKKPKQIETINSLKNTP</sequence>
<gene>
    <name evidence="6" type="ORF">OMAG_002591</name>
</gene>
<feature type="region of interest" description="Disordered" evidence="4">
    <location>
        <begin position="789"/>
        <end position="813"/>
    </location>
</feature>
<dbReference type="GO" id="GO:0006508">
    <property type="term" value="P:proteolysis"/>
    <property type="evidence" value="ECO:0007669"/>
    <property type="project" value="UniProtKB-KW"/>
</dbReference>
<accession>A0A0F0CPU0</accession>
<evidence type="ECO:0000256" key="1">
    <source>
        <dbReference type="ARBA" id="ARBA00022670"/>
    </source>
</evidence>
<dbReference type="AlphaFoldDB" id="A0A0F0CPU0"/>
<feature type="active site" evidence="2">
    <location>
        <position position="698"/>
    </location>
</feature>
<dbReference type="InterPro" id="IPR041699">
    <property type="entry name" value="AAA_32"/>
</dbReference>
<dbReference type="GO" id="GO:0004252">
    <property type="term" value="F:serine-type endopeptidase activity"/>
    <property type="evidence" value="ECO:0007669"/>
    <property type="project" value="UniProtKB-UniRule"/>
</dbReference>
<dbReference type="GO" id="GO:0030163">
    <property type="term" value="P:protein catabolic process"/>
    <property type="evidence" value="ECO:0007669"/>
    <property type="project" value="InterPro"/>
</dbReference>
<dbReference type="Pfam" id="PF20437">
    <property type="entry name" value="LonC_helical"/>
    <property type="match status" value="1"/>
</dbReference>
<dbReference type="Pfam" id="PF20436">
    <property type="entry name" value="LonB_AAA-LID"/>
    <property type="match status" value="1"/>
</dbReference>
<proteinExistence type="inferred from homology"/>
<evidence type="ECO:0000313" key="6">
    <source>
        <dbReference type="EMBL" id="KJJ83541.1"/>
    </source>
</evidence>
<name>A0A0F0CPU0_9BACT</name>
<dbReference type="EC" id="3.4.21.53" evidence="2"/>
<feature type="coiled-coil region" evidence="3">
    <location>
        <begin position="219"/>
        <end position="269"/>
    </location>
</feature>
<dbReference type="InterPro" id="IPR027417">
    <property type="entry name" value="P-loop_NTPase"/>
</dbReference>
<protein>
    <recommendedName>
        <fullName evidence="2">endopeptidase La</fullName>
        <ecNumber evidence="2">3.4.21.53</ecNumber>
    </recommendedName>
</protein>
<evidence type="ECO:0000259" key="5">
    <source>
        <dbReference type="PROSITE" id="PS51786"/>
    </source>
</evidence>
<feature type="coiled-coil region" evidence="3">
    <location>
        <begin position="134"/>
        <end position="165"/>
    </location>
</feature>
<evidence type="ECO:0000256" key="2">
    <source>
        <dbReference type="PROSITE-ProRule" id="PRU01122"/>
    </source>
</evidence>
<dbReference type="SUPFAM" id="SSF52540">
    <property type="entry name" value="P-loop containing nucleoside triphosphate hydrolases"/>
    <property type="match status" value="1"/>
</dbReference>
<dbReference type="InterPro" id="IPR046844">
    <property type="entry name" value="Lon-like_helical"/>
</dbReference>
<dbReference type="PATRIC" id="fig|1609969.3.peg.2779"/>
<keyword evidence="2" id="KW-0720">Serine protease</keyword>
<comment type="caution">
    <text evidence="6">The sequence shown here is derived from an EMBL/GenBank/DDBJ whole genome shotgun (WGS) entry which is preliminary data.</text>
</comment>
<comment type="similarity">
    <text evidence="2">Belongs to the peptidase S16 family.</text>
</comment>
<keyword evidence="1 2" id="KW-0645">Protease</keyword>
<dbReference type="PROSITE" id="PS51786">
    <property type="entry name" value="LON_PROTEOLYTIC"/>
    <property type="match status" value="1"/>
</dbReference>
<dbReference type="SUPFAM" id="SSF54211">
    <property type="entry name" value="Ribosomal protein S5 domain 2-like"/>
    <property type="match status" value="1"/>
</dbReference>
<dbReference type="Proteomes" id="UP000033428">
    <property type="component" value="Unassembled WGS sequence"/>
</dbReference>
<dbReference type="PRINTS" id="PR00830">
    <property type="entry name" value="ENDOLAPTASE"/>
</dbReference>
<dbReference type="Pfam" id="PF13654">
    <property type="entry name" value="AAA_32"/>
    <property type="match status" value="1"/>
</dbReference>
<dbReference type="InterPro" id="IPR027065">
    <property type="entry name" value="Lon_Prtase"/>
</dbReference>
<feature type="domain" description="Lon proteolytic" evidence="5">
    <location>
        <begin position="565"/>
        <end position="760"/>
    </location>
</feature>
<keyword evidence="7" id="KW-1185">Reference proteome</keyword>
<organism evidence="6 7">
    <name type="scientific">Candidatus Omnitrophus magneticus</name>
    <dbReference type="NCBI Taxonomy" id="1609969"/>
    <lineage>
        <taxon>Bacteria</taxon>
        <taxon>Pseudomonadati</taxon>
        <taxon>Candidatus Omnitrophota</taxon>
        <taxon>Candidatus Omnitrophus</taxon>
    </lineage>
</organism>
<dbReference type="InterPro" id="IPR008269">
    <property type="entry name" value="Lon_proteolytic"/>
</dbReference>
<dbReference type="Pfam" id="PF05362">
    <property type="entry name" value="Lon_C"/>
    <property type="match status" value="1"/>
</dbReference>
<evidence type="ECO:0000256" key="4">
    <source>
        <dbReference type="SAM" id="MobiDB-lite"/>
    </source>
</evidence>
<comment type="catalytic activity">
    <reaction evidence="2">
        <text>Hydrolysis of proteins in presence of ATP.</text>
        <dbReference type="EC" id="3.4.21.53"/>
    </reaction>
</comment>
<evidence type="ECO:0000256" key="3">
    <source>
        <dbReference type="SAM" id="Coils"/>
    </source>
</evidence>
<dbReference type="GO" id="GO:0004176">
    <property type="term" value="F:ATP-dependent peptidase activity"/>
    <property type="evidence" value="ECO:0007669"/>
    <property type="project" value="UniProtKB-UniRule"/>
</dbReference>
<evidence type="ECO:0000313" key="7">
    <source>
        <dbReference type="Proteomes" id="UP000033428"/>
    </source>
</evidence>
<dbReference type="GO" id="GO:0005524">
    <property type="term" value="F:ATP binding"/>
    <property type="evidence" value="ECO:0007669"/>
    <property type="project" value="InterPro"/>
</dbReference>
<reference evidence="6 7" key="1">
    <citation type="submission" date="2015-02" db="EMBL/GenBank/DDBJ databases">
        <title>Single-cell genomics of uncultivated deep-branching MTB reveals a conserved set of magnetosome genes.</title>
        <authorList>
            <person name="Kolinko S."/>
            <person name="Richter M."/>
            <person name="Glockner F.O."/>
            <person name="Brachmann A."/>
            <person name="Schuler D."/>
        </authorList>
    </citation>
    <scope>NUCLEOTIDE SEQUENCE [LARGE SCALE GENOMIC DNA]</scope>
    <source>
        <strain evidence="6">SKK-01</strain>
    </source>
</reference>
<keyword evidence="2" id="KW-0378">Hydrolase</keyword>
<dbReference type="EMBL" id="JYNY01000545">
    <property type="protein sequence ID" value="KJJ83541.1"/>
    <property type="molecule type" value="Genomic_DNA"/>
</dbReference>